<dbReference type="Proteomes" id="UP001140272">
    <property type="component" value="Unassembled WGS sequence"/>
</dbReference>
<sequence length="102" mass="10449">MDTHREHALPEEGAPVGPVAGETLKDPAGWPGHTMIAVGLLAFALSLTGFAVGRSGLATAGVAVAVLALVGGVGWLVAEHRRLRARASTLTPERPEDVAPPQ</sequence>
<dbReference type="AlphaFoldDB" id="A0A9X2Y2G3"/>
<reference evidence="3" key="1">
    <citation type="submission" date="2020-07" db="EMBL/GenBank/DDBJ databases">
        <authorList>
            <person name="Pettersson B.M.F."/>
            <person name="Behra P.R.K."/>
            <person name="Ramesh M."/>
            <person name="Das S."/>
            <person name="Dasgupta S."/>
            <person name="Kirsebom L.A."/>
        </authorList>
    </citation>
    <scope>NUCLEOTIDE SEQUENCE</scope>
    <source>
        <strain evidence="3">DSM 45406</strain>
    </source>
</reference>
<evidence type="ECO:0000313" key="4">
    <source>
        <dbReference type="Proteomes" id="UP001140272"/>
    </source>
</evidence>
<evidence type="ECO:0000256" key="1">
    <source>
        <dbReference type="SAM" id="MobiDB-lite"/>
    </source>
</evidence>
<evidence type="ECO:0000313" key="3">
    <source>
        <dbReference type="EMBL" id="MCV7072632.1"/>
    </source>
</evidence>
<keyword evidence="2" id="KW-0812">Transmembrane</keyword>
<feature type="transmembrane region" description="Helical" evidence="2">
    <location>
        <begin position="34"/>
        <end position="52"/>
    </location>
</feature>
<name>A0A9X2Y2G3_9MYCO</name>
<feature type="transmembrane region" description="Helical" evidence="2">
    <location>
        <begin position="58"/>
        <end position="78"/>
    </location>
</feature>
<proteinExistence type="predicted"/>
<comment type="caution">
    <text evidence="3">The sequence shown here is derived from an EMBL/GenBank/DDBJ whole genome shotgun (WGS) entry which is preliminary data.</text>
</comment>
<organism evidence="3 4">
    <name type="scientific">Mycolicibacterium rufum</name>
    <dbReference type="NCBI Taxonomy" id="318424"/>
    <lineage>
        <taxon>Bacteria</taxon>
        <taxon>Bacillati</taxon>
        <taxon>Actinomycetota</taxon>
        <taxon>Actinomycetes</taxon>
        <taxon>Mycobacteriales</taxon>
        <taxon>Mycobacteriaceae</taxon>
        <taxon>Mycolicibacterium</taxon>
    </lineage>
</organism>
<feature type="region of interest" description="Disordered" evidence="1">
    <location>
        <begin position="1"/>
        <end position="25"/>
    </location>
</feature>
<feature type="compositionally biased region" description="Basic and acidic residues" evidence="1">
    <location>
        <begin position="1"/>
        <end position="10"/>
    </location>
</feature>
<dbReference type="EMBL" id="JACKRN010000729">
    <property type="protein sequence ID" value="MCV7072632.1"/>
    <property type="molecule type" value="Genomic_DNA"/>
</dbReference>
<reference evidence="3" key="2">
    <citation type="journal article" date="2022" name="BMC Genomics">
        <title>Comparative genome analysis of mycobacteria focusing on tRNA and non-coding RNA.</title>
        <authorList>
            <person name="Behra P.R.K."/>
            <person name="Pettersson B.M.F."/>
            <person name="Ramesh M."/>
            <person name="Das S."/>
            <person name="Dasgupta S."/>
            <person name="Kirsebom L.A."/>
        </authorList>
    </citation>
    <scope>NUCLEOTIDE SEQUENCE</scope>
    <source>
        <strain evidence="3">DSM 45406</strain>
    </source>
</reference>
<keyword evidence="2" id="KW-1133">Transmembrane helix</keyword>
<protein>
    <recommendedName>
        <fullName evidence="5">UsfY protein</fullName>
    </recommendedName>
</protein>
<accession>A0A9X2Y2G3</accession>
<keyword evidence="2" id="KW-0472">Membrane</keyword>
<gene>
    <name evidence="3" type="ORF">H7H73_21975</name>
</gene>
<evidence type="ECO:0000256" key="2">
    <source>
        <dbReference type="SAM" id="Phobius"/>
    </source>
</evidence>
<evidence type="ECO:0008006" key="5">
    <source>
        <dbReference type="Google" id="ProtNLM"/>
    </source>
</evidence>